<feature type="region of interest" description="Disordered" evidence="3">
    <location>
        <begin position="2475"/>
        <end position="2497"/>
    </location>
</feature>
<feature type="compositionally biased region" description="Polar residues" evidence="3">
    <location>
        <begin position="2485"/>
        <end position="2497"/>
    </location>
</feature>
<evidence type="ECO:0000313" key="8">
    <source>
        <dbReference type="Proteomes" id="UP000293162"/>
    </source>
</evidence>
<keyword evidence="8" id="KW-1185">Reference proteome</keyword>
<feature type="domain" description="PA14" evidence="6">
    <location>
        <begin position="247"/>
        <end position="407"/>
    </location>
</feature>
<dbReference type="Gene3D" id="3.90.182.10">
    <property type="entry name" value="Toxin - Anthrax Protective Antigen,domain 1"/>
    <property type="match status" value="1"/>
</dbReference>
<comment type="caution">
    <text evidence="7">The sequence shown here is derived from an EMBL/GenBank/DDBJ whole genome shotgun (WGS) entry which is preliminary data.</text>
</comment>
<keyword evidence="2" id="KW-0325">Glycoprotein</keyword>
<dbReference type="OrthoDB" id="1097758at2"/>
<evidence type="ECO:0000256" key="1">
    <source>
        <dbReference type="ARBA" id="ARBA00022729"/>
    </source>
</evidence>
<dbReference type="InterPro" id="IPR037524">
    <property type="entry name" value="PA14/GLEYA"/>
</dbReference>
<sequence>MSIVIENNYCSPKFIDLKRSLFWQTYVNYKCAIGLSVCLLFSVFSSALAQNSLLSSANQGLLSVGANINSGLSDQNAAIFSLANTTGEESKIFNEGEKFFHRNLPANYVNGDAVACSNVTSAGYISTSDNQTIQIFCATSVNPAAFNNYASASGGSQQLYYQWQSSTDNYTWTDISGATSATYDSPTISTLTYFRRLARRYECTTWLPSNTILVAVNMLPQVSLSRTNPTCGASNGTITATGSDGIIGLGSITFQKWSGISGSTVANLTSNANYPNSPTSTSSLTTMEAETDQDDNFGGRIIGYITPTKTGTYYFWIASDDNSELWLSTTSSAANRTRIAYHTSYTGVREWNKFSTQKSAAISLVAGEIYYIEAIYKEGGGGDNMAVGWAKPGESTTAPSEVIPIDAIRPFASSSVTTPTYQYKLGSGSFQDSNEFTGLAAGTYTVTIKDVYGCTTSSNITLTTTTPTVTADSNEPLCVGQTLNLIGSANPTAATYQWTGPGGFSSSSQNPTRTNATTAMSGTYTLAVTFSGCSGTYTATTAVTVSAAPSTPSATGASRCGTGTVALTASGCSGTYRWYNVSTGGSSLSTGSGFTTPSISSTTTYYVECNVGSCTSSRASATATVNANPTATATGDTECEGSTVILGATGGTSYSWAGPNGYTSTLQNPTRANGTANMSGVYTVTVTNAAGCTATATANVLVTPIPEAPTGSDVARCGTGTVTLTATGCSGGTYNWYANTTTLTSLGTGASYTTPSISSTTTYYVSCTVNGCVSTSRGSMDAIITSPPSAPVTVDGSRCGTGSVTLSASGCAGTYAWYTTATGGSSIGSGSTFNTPGISGTTTYYVECNFGCLSSRSAVTATVNPNPTATATGDIECEGSTVILASSGGTSYNWAGPNGFTSTLQNPTRPNGTTNMSGVYTVTVTNAAGCTATATASVLVKPIPGAPSGADVARCDVGTVTLTATGCSGTYTWHANATTSASLGTGATYTTPSISTTTTYYVSCTLNGCVSTTRGSINAIVTAPPSAPNTVGGSRCGTGIVTLSASGCSGTYAWYTAATGGSSIGSGSTFTTPSISSTTNYYVECNYGCVSNRAIATATINALPTITTTGDNECEGSTVFLGASGGTSYSWSGPNSFTSTLQNPTIPNGTTGMSGVYTVTVTNAAGCTATATASVLVKPIPSAPTGNDNSRCGSGTVTLSASGCSGGTYTWYANATTSTSSGTGTNYTTPSISSTTTYYVSCTINGCASTTRGSADAIIKPIPAAPTTSSVSRCGTGSVTLSASNCAGTVNWYANTTTSTVLGTGNYTTPSLAVGSTTTYYAACTVNGCVSSSRTALTVTVLVPPTASASNTGAHCMGTTFKLIGGGNGESFSWSGPNGFSSSEQSPLVTSATSAMAGVYTLTVTASNGCTATATTNMVINSSCASICTTPVAVTPTNPTTCSGTDGYIFVTEYSAGPYYENSMDGITWYNSEMTYSGLGVGYYTIFIRDKTSKIVCRTISAVLISSTSSYFTGATTTSATSCSATDGKIVLQNVLGTDDVSWISSTSRSYVKVSTLSPANTISNLSQGTYYVVVSRGGNPLCYSERKVTVGNTGPACPPGLCTTTKSSNLFPGGDFGSGSSQNGPSLVQGETQYSYAPITSDSPNDGNYSITNSTDYNGATAGGNIFTTWDILTQDHTTGDVNGYMMVVNASYNPDIVIERTVTNLCPNTRYEYSLWIYNICPAANTSGCTIKPNLTFLVDGVGKYTTGDITGTGWQKVGFTFTTGNATTSIFSVRNNATGGMGNDWVIDDISITQCLPSIVQSADITKCIGTTGHTISATVTDGNTQYTYYKWQQSTDGGTTWTDLTSGASTTFTSGAYTVSYTLPTIAAAMNGRKYKIVVGTSLTNLANSDCSYDGTETTLTVPVITINPSANQTICTGSSATITANASGGTSPYTYSWSNSLGSGTSKTVSPTSTTVYTVTVTDANGCTATATTRVTVNNLPSAPTAVNGSRCGTGTVSLGTTGCSGTVTWYASATATSSLATGTTYTTPSISINTTYYVTCTVNGCVSSSRTAVTATINTIPTVTATGDVECAGNTIDLLATGGSTYNWVGPAGFSSTSQNPTIPNATTAMGGVYTVTVTSAQGCAATATANVTVNPTPTPGISGSTAICIGQSTTLTANGGTSYVWSTGETTTSINVSPTTSTVYTVTAYEANSSYTNLVKDQSIYSGTNFNYINSSASYAGPQSLFDGVDNTGGDTFHATRITGGQDWGIGYNLGGDYLITSLSLDSRNDCCTDRSKGGVMQIWKNGSMVYQGNVVSGTGNGVISASPAPNVIGDEIRYIFLNGANTTSGETTLNFAEWIVGGSKVCSAVAQVTVTVNAAPTPTSGSNSPVCVGKTLNLTASGGTSYSWSGPNSYSSTSQNPSINNVTAAAAGVYTVTVTNANGCSATATTSIVINALPTPTATSNTPVCVGQTLNLTSSGGTSYSWSGPNSYSSTSQNPSISNVTTAAV</sequence>
<feature type="non-terminal residue" evidence="7">
    <location>
        <position position="2497"/>
    </location>
</feature>
<evidence type="ECO:0000259" key="5">
    <source>
        <dbReference type="PROSITE" id="PS50835"/>
    </source>
</evidence>
<dbReference type="InterPro" id="IPR035986">
    <property type="entry name" value="PKD_dom_sf"/>
</dbReference>
<keyword evidence="4" id="KW-1133">Transmembrane helix</keyword>
<dbReference type="PANTHER" id="PTHR44427:SF5">
    <property type="entry name" value="V-SET AND IMMUNOGLOBULIN DOMAIN-CONTAINING PROTEIN 10-LIKE"/>
    <property type="match status" value="1"/>
</dbReference>
<name>A0A4Q5LWF3_9BACT</name>
<dbReference type="SUPFAM" id="SSF56988">
    <property type="entry name" value="Anthrax protective antigen"/>
    <property type="match status" value="1"/>
</dbReference>
<keyword evidence="4" id="KW-0472">Membrane</keyword>
<dbReference type="InterPro" id="IPR011658">
    <property type="entry name" value="PA14_dom"/>
</dbReference>
<evidence type="ECO:0008006" key="9">
    <source>
        <dbReference type="Google" id="ProtNLM"/>
    </source>
</evidence>
<dbReference type="PROSITE" id="PS50835">
    <property type="entry name" value="IG_LIKE"/>
    <property type="match status" value="1"/>
</dbReference>
<dbReference type="Gene3D" id="2.60.120.260">
    <property type="entry name" value="Galactose-binding domain-like"/>
    <property type="match status" value="1"/>
</dbReference>
<evidence type="ECO:0000256" key="3">
    <source>
        <dbReference type="SAM" id="MobiDB-lite"/>
    </source>
</evidence>
<gene>
    <name evidence="7" type="ORF">EWM59_18860</name>
</gene>
<keyword evidence="1" id="KW-0732">Signal</keyword>
<dbReference type="EMBL" id="SEWF01000032">
    <property type="protein sequence ID" value="RYU94032.1"/>
    <property type="molecule type" value="Genomic_DNA"/>
</dbReference>
<evidence type="ECO:0000256" key="2">
    <source>
        <dbReference type="ARBA" id="ARBA00023180"/>
    </source>
</evidence>
<dbReference type="SMART" id="SM00758">
    <property type="entry name" value="PA14"/>
    <property type="match status" value="1"/>
</dbReference>
<feature type="compositionally biased region" description="Low complexity" evidence="3">
    <location>
        <begin position="2475"/>
        <end position="2484"/>
    </location>
</feature>
<protein>
    <recommendedName>
        <fullName evidence="9">T9SS type A sorting domain-containing protein</fullName>
    </recommendedName>
</protein>
<proteinExistence type="predicted"/>
<dbReference type="InterPro" id="IPR022409">
    <property type="entry name" value="PKD/Chitinase_dom"/>
</dbReference>
<dbReference type="InterPro" id="IPR044023">
    <property type="entry name" value="Ig_7"/>
</dbReference>
<dbReference type="Gene3D" id="2.60.40.10">
    <property type="entry name" value="Immunoglobulins"/>
    <property type="match status" value="9"/>
</dbReference>
<dbReference type="InterPro" id="IPR007110">
    <property type="entry name" value="Ig-like_dom"/>
</dbReference>
<accession>A0A4Q5LWF3</accession>
<dbReference type="InterPro" id="IPR003599">
    <property type="entry name" value="Ig_sub"/>
</dbReference>
<dbReference type="Proteomes" id="UP000293162">
    <property type="component" value="Unassembled WGS sequence"/>
</dbReference>
<dbReference type="SUPFAM" id="SSF49299">
    <property type="entry name" value="PKD domain"/>
    <property type="match status" value="4"/>
</dbReference>
<dbReference type="Pfam" id="PF07691">
    <property type="entry name" value="PA14"/>
    <property type="match status" value="1"/>
</dbReference>
<feature type="transmembrane region" description="Helical" evidence="4">
    <location>
        <begin position="27"/>
        <end position="49"/>
    </location>
</feature>
<evidence type="ECO:0000256" key="4">
    <source>
        <dbReference type="SAM" id="Phobius"/>
    </source>
</evidence>
<dbReference type="Pfam" id="PF19081">
    <property type="entry name" value="Ig_7"/>
    <property type="match status" value="8"/>
</dbReference>
<feature type="domain" description="Ig-like" evidence="5">
    <location>
        <begin position="1907"/>
        <end position="1983"/>
    </location>
</feature>
<dbReference type="SMART" id="SM00089">
    <property type="entry name" value="PKD"/>
    <property type="match status" value="8"/>
</dbReference>
<dbReference type="PROSITE" id="PS51820">
    <property type="entry name" value="PA14"/>
    <property type="match status" value="1"/>
</dbReference>
<reference evidence="7 8" key="1">
    <citation type="submission" date="2019-02" db="EMBL/GenBank/DDBJ databases">
        <title>Bacterial novel species Emticicia sp. 17J42-9 isolated from soil.</title>
        <authorList>
            <person name="Jung H.-Y."/>
        </authorList>
    </citation>
    <scope>NUCLEOTIDE SEQUENCE [LARGE SCALE GENOMIC DNA]</scope>
    <source>
        <strain evidence="7 8">17J42-9</strain>
    </source>
</reference>
<evidence type="ECO:0000259" key="6">
    <source>
        <dbReference type="PROSITE" id="PS51820"/>
    </source>
</evidence>
<organism evidence="7 8">
    <name type="scientific">Emticicia agri</name>
    <dbReference type="NCBI Taxonomy" id="2492393"/>
    <lineage>
        <taxon>Bacteria</taxon>
        <taxon>Pseudomonadati</taxon>
        <taxon>Bacteroidota</taxon>
        <taxon>Cytophagia</taxon>
        <taxon>Cytophagales</taxon>
        <taxon>Leadbetterellaceae</taxon>
        <taxon>Emticicia</taxon>
    </lineage>
</organism>
<dbReference type="InterPro" id="IPR050831">
    <property type="entry name" value="CEA_cell_adhesion"/>
</dbReference>
<dbReference type="RefSeq" id="WP_130022813.1">
    <property type="nucleotide sequence ID" value="NZ_SEWF01000032.1"/>
</dbReference>
<keyword evidence="4" id="KW-0812">Transmembrane</keyword>
<dbReference type="InterPro" id="IPR013783">
    <property type="entry name" value="Ig-like_fold"/>
</dbReference>
<dbReference type="PANTHER" id="PTHR44427">
    <property type="entry name" value="CARCINOEMBRYONIC ANTIGEN-RELATED CELL ADHESION MOLECULE 19"/>
    <property type="match status" value="1"/>
</dbReference>
<dbReference type="SMART" id="SM00409">
    <property type="entry name" value="IG"/>
    <property type="match status" value="6"/>
</dbReference>
<evidence type="ECO:0000313" key="7">
    <source>
        <dbReference type="EMBL" id="RYU94032.1"/>
    </source>
</evidence>